<feature type="domain" description="DUF11" evidence="2">
    <location>
        <begin position="506"/>
        <end position="618"/>
    </location>
</feature>
<dbReference type="PANTHER" id="PTHR34819:SF3">
    <property type="entry name" value="CELL SURFACE PROTEIN"/>
    <property type="match status" value="1"/>
</dbReference>
<name>A0ABW5NU65_9FLAO</name>
<dbReference type="Pfam" id="PF01345">
    <property type="entry name" value="DUF11"/>
    <property type="match status" value="6"/>
</dbReference>
<organism evidence="3 4">
    <name type="scientific">Flavobacterium suzhouense</name>
    <dbReference type="NCBI Taxonomy" id="1529638"/>
    <lineage>
        <taxon>Bacteria</taxon>
        <taxon>Pseudomonadati</taxon>
        <taxon>Bacteroidota</taxon>
        <taxon>Flavobacteriia</taxon>
        <taxon>Flavobacteriales</taxon>
        <taxon>Flavobacteriaceae</taxon>
        <taxon>Flavobacterium</taxon>
    </lineage>
</organism>
<dbReference type="NCBIfam" id="NF038133">
    <property type="entry name" value="choice_anch_L"/>
    <property type="match status" value="1"/>
</dbReference>
<evidence type="ECO:0000259" key="2">
    <source>
        <dbReference type="Pfam" id="PF01345"/>
    </source>
</evidence>
<dbReference type="InterPro" id="IPR047589">
    <property type="entry name" value="DUF11_rpt"/>
</dbReference>
<dbReference type="RefSeq" id="WP_379820981.1">
    <property type="nucleotide sequence ID" value="NZ_JBHUMD010000025.1"/>
</dbReference>
<sequence length="1747" mass="183517">MRKQLLTLLLLLGTVFSYAQSTLSVFSTNPDNSYVAGETLTWTVMITNNGPGVANNVRATYAVPTFLMPIPPGVPKFTWYFGNGTGASGTNTPINNVTPTLGVGQTITYTLSIKVPNDYTGTIPQLQVSYTKSADLEVINTDNQVNYTPGTQVVYTVSVVNHGPEVADPVSVAMPIPAGITNFSWTGSNGSSGTNVALSNVIGTLAVNQVVTYTVTVDVPASYTGPLTTQASVTSPNTVDPVPGCSQCTDTDTSLMDADVVVVNTNNQTTYIPGSTATYTVTVTNNGPAAATNVVVNNAVPAGVTNFSWSGNGVPVTAGALNNTIGTMTVGQVVTYTVTFDVPAGYNAATLVSQTVVTSDRDSDNNCPQCTDTDLNAAAAADIVVVNTNGQTTYTPGTQTTYTVTVTNNGPGVATNVNVSNAIPAGITNMTWTGTNGSVGVNVPLNNTINSLPAGATVTYTVNVQIPNTFQGDLVSQTKVTSNNDPNPACTQCLDVDTSATPTVNLVVTNTDNQEIYTAGSNSVYTVTVTNNGPYAAANVVVTNPIPAGITAFSWTGSNGSSGTNTALNNTIPSLAAGQTVTYTITLGVPAGYTGNLSSTASVTTTSTDPVTADNSATDIDSDVLSADIVVNKTLNQGSTYTAGANLIYTITVNNQGPTVANNITVDDAIPAGLNATASVWTGSNGTSGTGNLSDVIATLPVGSTVTYTLTIPVPSNYNTAASITNTVVVTSGTPDPNPTCPNCTHTATPNPQANLVTWKTNGQTEYVANQQTVYTIVVTNPGPSDAYNVVVHDNKPNNIDLMTWSGNGTGAAGALHNVIPVLPAGQSVEYTVTMFVKENHPTVIGPLVNTVTVTSDTPDPVPACPGCTDYDTPKPDYVTVDRFAYTSEELVRDVLINVGCIEINDIVSSAGDINSNGATGYGLGYFHKNNSNFPIKDGVILRAGNAEYSEGKYNTPFPWNASSTGSGLNDSDLQFLSTNVIGNTGPIRDVTYLQFDFVPLATEMSFDFLFAANEYGQYQCGFFDVFGFLLKNLDNPSPIIPGAPFDMNLAVVPGTTTPISVSTIRDQAYNPGCSSVNAQWFGQFNQGNPAISAINMRGQTKVMTASATVTPGDEYRIKLAVGDYNDMLFDTAVFIAGGSFNIGQPKLPSDFTIGEVPGNSPAMCPGEEYVLQAQFTGSTTFILRWEKDGVELTDGAGVPISTDNITVTEPGTYTLRAAFPSDPSCFLEDDVVVEFYPDIEVANPEDLVTCGDPLGTHAFDLHYNDAVMKAPLADPFEFDIEYYHSMEEIENGDPMISYNPATGYIGYDGEVIYAKAVGFSYPCYTVRPFTLRIYDCEIETVPYAVHVCEPAPYDGVEVFDLTSYTDEMTVIDPVPASYVYTFHNTQADADSGNNPIANPTAYSGATETVWMRVVDSDAVGVTPKGVAALSLVVDPQPIVGTYPDAFACGSYMLTQPTVGNYYTGPGGTGTQLDPVIPLTTSQTVYVYAVSGTAPDTCTNETSFYVTIYPTPVVEDRADLQACDAYELTPLTVGNYYTGAGGTGTQLNAGDFITTSQTIYIYAVTGDATTVCSDESDFVVTINSAPTVSPATPLEECADNFDGYAYFDLTPAGVEILNGQSGLTITYHSTQAAAEFGVNPITDPTNYHSILGTVYASVVQTGTTTNCRSVVPIQLIVHPRPAIPVMTSYELCDDDTDGLQVFDLTTKDLEATGGDTTLTTEYYLSSTDAQAGNNPIANPATFGNTTP</sequence>
<dbReference type="NCBIfam" id="TIGR01451">
    <property type="entry name" value="B_ant_repeat"/>
    <property type="match status" value="6"/>
</dbReference>
<comment type="caution">
    <text evidence="3">The sequence shown here is derived from an EMBL/GenBank/DDBJ whole genome shotgun (WGS) entry which is preliminary data.</text>
</comment>
<dbReference type="InterPro" id="IPR049804">
    <property type="entry name" value="Choice_anch_L"/>
</dbReference>
<keyword evidence="1" id="KW-0732">Signal</keyword>
<reference evidence="4" key="1">
    <citation type="journal article" date="2019" name="Int. J. Syst. Evol. Microbiol.">
        <title>The Global Catalogue of Microorganisms (GCM) 10K type strain sequencing project: providing services to taxonomists for standard genome sequencing and annotation.</title>
        <authorList>
            <consortium name="The Broad Institute Genomics Platform"/>
            <consortium name="The Broad Institute Genome Sequencing Center for Infectious Disease"/>
            <person name="Wu L."/>
            <person name="Ma J."/>
        </authorList>
    </citation>
    <scope>NUCLEOTIDE SEQUENCE [LARGE SCALE GENOMIC DNA]</scope>
    <source>
        <strain evidence="4">KCTC 42107</strain>
    </source>
</reference>
<feature type="non-terminal residue" evidence="3">
    <location>
        <position position="1747"/>
    </location>
</feature>
<dbReference type="PANTHER" id="PTHR34819">
    <property type="entry name" value="LARGE CYSTEINE-RICH PERIPLASMIC PROTEIN OMCB"/>
    <property type="match status" value="1"/>
</dbReference>
<feature type="domain" description="DUF11" evidence="2">
    <location>
        <begin position="382"/>
        <end position="489"/>
    </location>
</feature>
<evidence type="ECO:0000256" key="1">
    <source>
        <dbReference type="SAM" id="SignalP"/>
    </source>
</evidence>
<feature type="domain" description="DUF11" evidence="2">
    <location>
        <begin position="760"/>
        <end position="863"/>
    </location>
</feature>
<feature type="chain" id="PRO_5047423570" evidence="1">
    <location>
        <begin position="20"/>
        <end position="1747"/>
    </location>
</feature>
<dbReference type="InterPro" id="IPR051172">
    <property type="entry name" value="Chlamydia_OmcB"/>
</dbReference>
<feature type="signal peptide" evidence="1">
    <location>
        <begin position="1"/>
        <end position="19"/>
    </location>
</feature>
<evidence type="ECO:0000313" key="4">
    <source>
        <dbReference type="Proteomes" id="UP001597480"/>
    </source>
</evidence>
<proteinExistence type="predicted"/>
<keyword evidence="4" id="KW-1185">Reference proteome</keyword>
<evidence type="ECO:0000313" key="3">
    <source>
        <dbReference type="EMBL" id="MFD2602556.1"/>
    </source>
</evidence>
<feature type="domain" description="DUF11" evidence="2">
    <location>
        <begin position="259"/>
        <end position="367"/>
    </location>
</feature>
<feature type="domain" description="DUF11" evidence="2">
    <location>
        <begin position="135"/>
        <end position="243"/>
    </location>
</feature>
<feature type="domain" description="DUF11" evidence="2">
    <location>
        <begin position="628"/>
        <end position="740"/>
    </location>
</feature>
<dbReference type="EMBL" id="JBHUMD010000025">
    <property type="protein sequence ID" value="MFD2602556.1"/>
    <property type="molecule type" value="Genomic_DNA"/>
</dbReference>
<dbReference type="Proteomes" id="UP001597480">
    <property type="component" value="Unassembled WGS sequence"/>
</dbReference>
<dbReference type="InterPro" id="IPR001434">
    <property type="entry name" value="OmcB-like_DUF11"/>
</dbReference>
<protein>
    <submittedName>
        <fullName evidence="3">Choice-of-anchor L domain-containing protein</fullName>
    </submittedName>
</protein>
<accession>A0ABW5NU65</accession>
<gene>
    <name evidence="3" type="ORF">ACFSR3_10855</name>
</gene>